<dbReference type="RefSeq" id="WP_037531840.1">
    <property type="nucleotide sequence ID" value="NZ_JBBBDM010000010.1"/>
</dbReference>
<feature type="chain" id="PRO_5045412918" evidence="1">
    <location>
        <begin position="18"/>
        <end position="240"/>
    </location>
</feature>
<dbReference type="Pfam" id="PF04402">
    <property type="entry name" value="SIMPL"/>
    <property type="match status" value="1"/>
</dbReference>
<dbReference type="PANTHER" id="PTHR34387:SF1">
    <property type="entry name" value="PERIPLASMIC IMMUNOGENIC PROTEIN"/>
    <property type="match status" value="1"/>
</dbReference>
<dbReference type="InterPro" id="IPR007497">
    <property type="entry name" value="SIMPL/DUF541"/>
</dbReference>
<proteinExistence type="predicted"/>
<sequence>MKYLVAAALMIPAAAQAQTAPTTVEPLVPAQGTILDVSAEGRTTRVPDLATVRAGVVSQAQTAAAALGDNARRMDAVLAALKRAGVAPRDIATATVALSPQYRYTDGQPPAITGYQATNTVSVRFRDVARSGAVLDALVAQGANQIDGPSLSIDQPDAALDEARTDAVKRARARADLYAAAAGMKVARVISIAEAGQDAGTPGPQPMFMARALKADAAPTAIAPGEKEVTVTLSVRFLLQ</sequence>
<protein>
    <submittedName>
        <fullName evidence="2">SIMPL domain-containing protein</fullName>
    </submittedName>
</protein>
<reference evidence="2 3" key="1">
    <citation type="journal article" date="2013" name="Int. J. Syst. Evol. Microbiol.">
        <title>Sphingomonas kyungheensis sp. nov., a bacterium with ginsenoside-converting activity isolated from soil of a ginseng field.</title>
        <authorList>
            <person name="Son H.M."/>
            <person name="Yang J.E."/>
            <person name="Park Y."/>
            <person name="Han C.K."/>
            <person name="Kim S.G."/>
            <person name="Kook M."/>
            <person name="Yi T.H."/>
        </authorList>
    </citation>
    <scope>NUCLEOTIDE SEQUENCE [LARGE SCALE GENOMIC DNA]</scope>
    <source>
        <strain evidence="2 3">LMG 26582</strain>
    </source>
</reference>
<name>A0ABU8H6C3_9SPHN</name>
<dbReference type="EMBL" id="JBBBDM010000010">
    <property type="protein sequence ID" value="MEI5688577.1"/>
    <property type="molecule type" value="Genomic_DNA"/>
</dbReference>
<evidence type="ECO:0000256" key="1">
    <source>
        <dbReference type="SAM" id="SignalP"/>
    </source>
</evidence>
<keyword evidence="1" id="KW-0732">Signal</keyword>
<evidence type="ECO:0000313" key="2">
    <source>
        <dbReference type="EMBL" id="MEI5688577.1"/>
    </source>
</evidence>
<comment type="caution">
    <text evidence="2">The sequence shown here is derived from an EMBL/GenBank/DDBJ whole genome shotgun (WGS) entry which is preliminary data.</text>
</comment>
<dbReference type="PANTHER" id="PTHR34387">
    <property type="entry name" value="SLR1258 PROTEIN"/>
    <property type="match status" value="1"/>
</dbReference>
<dbReference type="Gene3D" id="3.30.70.2970">
    <property type="entry name" value="Protein of unknown function (DUF541), domain 2"/>
    <property type="match status" value="1"/>
</dbReference>
<keyword evidence="3" id="KW-1185">Reference proteome</keyword>
<accession>A0ABU8H6C3</accession>
<dbReference type="InterPro" id="IPR052022">
    <property type="entry name" value="26kDa_periplasmic_antigen"/>
</dbReference>
<evidence type="ECO:0000313" key="3">
    <source>
        <dbReference type="Proteomes" id="UP001367771"/>
    </source>
</evidence>
<feature type="signal peptide" evidence="1">
    <location>
        <begin position="1"/>
        <end position="17"/>
    </location>
</feature>
<organism evidence="2 3">
    <name type="scientific">Sphingomonas kyungheensis</name>
    <dbReference type="NCBI Taxonomy" id="1069987"/>
    <lineage>
        <taxon>Bacteria</taxon>
        <taxon>Pseudomonadati</taxon>
        <taxon>Pseudomonadota</taxon>
        <taxon>Alphaproteobacteria</taxon>
        <taxon>Sphingomonadales</taxon>
        <taxon>Sphingomonadaceae</taxon>
        <taxon>Sphingomonas</taxon>
    </lineage>
</organism>
<dbReference type="Proteomes" id="UP001367771">
    <property type="component" value="Unassembled WGS sequence"/>
</dbReference>
<gene>
    <name evidence="2" type="ORF">V8201_15900</name>
</gene>
<dbReference type="Gene3D" id="3.30.110.170">
    <property type="entry name" value="Protein of unknown function (DUF541), domain 1"/>
    <property type="match status" value="1"/>
</dbReference>